<name>A0ABW9A8J7_9BURK</name>
<feature type="domain" description="N-acetyltransferase" evidence="1">
    <location>
        <begin position="35"/>
        <end position="188"/>
    </location>
</feature>
<evidence type="ECO:0000259" key="1">
    <source>
        <dbReference type="PROSITE" id="PS51186"/>
    </source>
</evidence>
<dbReference type="RefSeq" id="WP_408157268.1">
    <property type="nucleotide sequence ID" value="NZ_JAQQFM010000004.1"/>
</dbReference>
<gene>
    <name evidence="2" type="ORF">PQR62_09645</name>
</gene>
<dbReference type="InterPro" id="IPR016181">
    <property type="entry name" value="Acyl_CoA_acyltransferase"/>
</dbReference>
<dbReference type="Pfam" id="PF13302">
    <property type="entry name" value="Acetyltransf_3"/>
    <property type="match status" value="1"/>
</dbReference>
<dbReference type="SUPFAM" id="SSF55729">
    <property type="entry name" value="Acyl-CoA N-acyltransferases (Nat)"/>
    <property type="match status" value="1"/>
</dbReference>
<dbReference type="InterPro" id="IPR000182">
    <property type="entry name" value="GNAT_dom"/>
</dbReference>
<reference evidence="2 3" key="1">
    <citation type="journal article" date="2024" name="Chem. Sci.">
        <title>Discovery of megapolipeptins by genome mining of a Burkholderiales bacteria collection.</title>
        <authorList>
            <person name="Paulo B.S."/>
            <person name="Recchia M.J.J."/>
            <person name="Lee S."/>
            <person name="Fergusson C.H."/>
            <person name="Romanowski S.B."/>
            <person name="Hernandez A."/>
            <person name="Krull N."/>
            <person name="Liu D.Y."/>
            <person name="Cavanagh H."/>
            <person name="Bos A."/>
            <person name="Gray C.A."/>
            <person name="Murphy B.T."/>
            <person name="Linington R.G."/>
            <person name="Eustaquio A.S."/>
        </authorList>
    </citation>
    <scope>NUCLEOTIDE SEQUENCE [LARGE SCALE GENOMIC DNA]</scope>
    <source>
        <strain evidence="2 3">RL21-008-BIB-A</strain>
    </source>
</reference>
<dbReference type="EMBL" id="JAQQFM010000004">
    <property type="protein sequence ID" value="MFL9924529.1"/>
    <property type="molecule type" value="Genomic_DNA"/>
</dbReference>
<dbReference type="InterPro" id="IPR051908">
    <property type="entry name" value="Ribosomal_N-acetyltransferase"/>
</dbReference>
<sequence length="230" mass="26594">MNKDSLPVLPRPFPVKREHVGRSVRLAPLSALHVPDLWQAMQGAEHTWRHLRYGPFSDIDALRDNLLELEARALQPFWAVIDSRDGLAKGWLSLCDVYPSDAAIEIGSIWFSPALQRTRASTEAVFLLMQHVFDELLYQRLVWRCLEGNEPSRLAAERYGFSYEGRWRDGFVIKGVQRNVLWHSMLAPEWPRHATALRRWLADSNFDEQGRALERLQTIRKSTEPQDGHS</sequence>
<comment type="caution">
    <text evidence="2">The sequence shown here is derived from an EMBL/GenBank/DDBJ whole genome shotgun (WGS) entry which is preliminary data.</text>
</comment>
<dbReference type="PANTHER" id="PTHR43441">
    <property type="entry name" value="RIBOSOMAL-PROTEIN-SERINE ACETYLTRANSFERASE"/>
    <property type="match status" value="1"/>
</dbReference>
<dbReference type="Proteomes" id="UP001629246">
    <property type="component" value="Unassembled WGS sequence"/>
</dbReference>
<keyword evidence="3" id="KW-1185">Reference proteome</keyword>
<accession>A0ABW9A8J7</accession>
<evidence type="ECO:0000313" key="2">
    <source>
        <dbReference type="EMBL" id="MFL9924529.1"/>
    </source>
</evidence>
<evidence type="ECO:0000313" key="3">
    <source>
        <dbReference type="Proteomes" id="UP001629246"/>
    </source>
</evidence>
<proteinExistence type="predicted"/>
<organism evidence="2 3">
    <name type="scientific">Herbaspirillum lusitanum</name>
    <dbReference type="NCBI Taxonomy" id="213312"/>
    <lineage>
        <taxon>Bacteria</taxon>
        <taxon>Pseudomonadati</taxon>
        <taxon>Pseudomonadota</taxon>
        <taxon>Betaproteobacteria</taxon>
        <taxon>Burkholderiales</taxon>
        <taxon>Oxalobacteraceae</taxon>
        <taxon>Herbaspirillum</taxon>
    </lineage>
</organism>
<dbReference type="Gene3D" id="3.40.630.30">
    <property type="match status" value="1"/>
</dbReference>
<dbReference type="PANTHER" id="PTHR43441:SF2">
    <property type="entry name" value="FAMILY ACETYLTRANSFERASE, PUTATIVE (AFU_ORTHOLOGUE AFUA_7G00850)-RELATED"/>
    <property type="match status" value="1"/>
</dbReference>
<dbReference type="PROSITE" id="PS51186">
    <property type="entry name" value="GNAT"/>
    <property type="match status" value="1"/>
</dbReference>
<protein>
    <submittedName>
        <fullName evidence="2">GNAT family protein</fullName>
    </submittedName>
</protein>